<dbReference type="CDD" id="cd07377">
    <property type="entry name" value="WHTH_GntR"/>
    <property type="match status" value="1"/>
</dbReference>
<dbReference type="NCBIfam" id="NF007741">
    <property type="entry name" value="PRK10421.1"/>
    <property type="match status" value="1"/>
</dbReference>
<keyword evidence="3" id="KW-0804">Transcription</keyword>
<evidence type="ECO:0000256" key="2">
    <source>
        <dbReference type="ARBA" id="ARBA00023125"/>
    </source>
</evidence>
<dbReference type="PRINTS" id="PR00035">
    <property type="entry name" value="HTHGNTR"/>
</dbReference>
<dbReference type="Gene3D" id="1.20.120.530">
    <property type="entry name" value="GntR ligand-binding domain-like"/>
    <property type="match status" value="1"/>
</dbReference>
<evidence type="ECO:0000256" key="3">
    <source>
        <dbReference type="ARBA" id="ARBA00023163"/>
    </source>
</evidence>
<comment type="caution">
    <text evidence="6">The sequence shown here is derived from an EMBL/GenBank/DDBJ whole genome shotgun (WGS) entry which is preliminary data.</text>
</comment>
<dbReference type="InterPro" id="IPR011711">
    <property type="entry name" value="GntR_C"/>
</dbReference>
<dbReference type="Pfam" id="PF00392">
    <property type="entry name" value="GntR"/>
    <property type="match status" value="1"/>
</dbReference>
<reference evidence="6 7" key="1">
    <citation type="submission" date="2021-02" db="EMBL/GenBank/DDBJ databases">
        <title>Taxonomically Unique Crown Gall-Associated Xanthomonas Stains Have Deficiency in Virulence Repertories.</title>
        <authorList>
            <person name="Mafakheri H."/>
            <person name="Taghavi S.M."/>
            <person name="Dimkic I."/>
            <person name="Nemanja K."/>
            <person name="Osdaghi E."/>
        </authorList>
    </citation>
    <scope>NUCLEOTIDE SEQUENCE [LARGE SCALE GENOMIC DNA]</scope>
    <source>
        <strain evidence="6 7">FX4</strain>
    </source>
</reference>
<dbReference type="InterPro" id="IPR008920">
    <property type="entry name" value="TF_FadR/GntR_C"/>
</dbReference>
<dbReference type="Proteomes" id="UP000695802">
    <property type="component" value="Unassembled WGS sequence"/>
</dbReference>
<dbReference type="PANTHER" id="PTHR43537:SF18">
    <property type="entry name" value="L-LACTATE DEHYDROGENASE OPERON REGULATORY PROTEIN-RELATED"/>
    <property type="match status" value="1"/>
</dbReference>
<dbReference type="Pfam" id="PF07729">
    <property type="entry name" value="FCD"/>
    <property type="match status" value="1"/>
</dbReference>
<dbReference type="SMART" id="SM00895">
    <property type="entry name" value="FCD"/>
    <property type="match status" value="1"/>
</dbReference>
<evidence type="ECO:0000259" key="5">
    <source>
        <dbReference type="PROSITE" id="PS50949"/>
    </source>
</evidence>
<feature type="region of interest" description="Disordered" evidence="4">
    <location>
        <begin position="270"/>
        <end position="290"/>
    </location>
</feature>
<dbReference type="InterPro" id="IPR036390">
    <property type="entry name" value="WH_DNA-bd_sf"/>
</dbReference>
<evidence type="ECO:0000256" key="4">
    <source>
        <dbReference type="SAM" id="MobiDB-lite"/>
    </source>
</evidence>
<keyword evidence="2" id="KW-0238">DNA-binding</keyword>
<dbReference type="SMART" id="SM00345">
    <property type="entry name" value="HTH_GNTR"/>
    <property type="match status" value="1"/>
</dbReference>
<gene>
    <name evidence="6" type="primary">lldR</name>
    <name evidence="6" type="ORF">JR064_21645</name>
</gene>
<dbReference type="RefSeq" id="WP_206231095.1">
    <property type="nucleotide sequence ID" value="NZ_JAFIWB010000039.1"/>
</dbReference>
<proteinExistence type="predicted"/>
<protein>
    <submittedName>
        <fullName evidence="6">Transcriptional regulator LldR</fullName>
    </submittedName>
</protein>
<feature type="region of interest" description="Disordered" evidence="4">
    <location>
        <begin position="1"/>
        <end position="38"/>
    </location>
</feature>
<keyword evidence="1" id="KW-0805">Transcription regulation</keyword>
<keyword evidence="7" id="KW-1185">Reference proteome</keyword>
<dbReference type="InterPro" id="IPR000524">
    <property type="entry name" value="Tscrpt_reg_HTH_GntR"/>
</dbReference>
<evidence type="ECO:0000256" key="1">
    <source>
        <dbReference type="ARBA" id="ARBA00023015"/>
    </source>
</evidence>
<dbReference type="PROSITE" id="PS50949">
    <property type="entry name" value="HTH_GNTR"/>
    <property type="match status" value="1"/>
</dbReference>
<dbReference type="InterPro" id="IPR036388">
    <property type="entry name" value="WH-like_DNA-bd_sf"/>
</dbReference>
<sequence>MTNPSAPATTGGTTPPAAGRGSRDAAPPDAESAPGGARLSDRVAAQLRALIAERGLQPEQRLPAERALALELGVSRTALREAIAQLASQGLLRARAGGGTYVQRPHTPEERVVAPLQPFLPLLQGDPEYRFDVLETRHALEGATAWHAALRATDADRARIAAAFEAMLQAHAQGDAAAEARADADFHLAIAEAAHNRVLLQVMRGLFDLLQTNISQSRHKLFQSPRTFAPLLAQHRALRDAILAGEPEQARDAAHAHLAFVHTSLRSLDEDDARRARASRLPSSPDDPRR</sequence>
<feature type="compositionally biased region" description="Low complexity" evidence="4">
    <location>
        <begin position="1"/>
        <end position="20"/>
    </location>
</feature>
<evidence type="ECO:0000313" key="7">
    <source>
        <dbReference type="Proteomes" id="UP000695802"/>
    </source>
</evidence>
<dbReference type="Gene3D" id="1.10.10.10">
    <property type="entry name" value="Winged helix-like DNA-binding domain superfamily/Winged helix DNA-binding domain"/>
    <property type="match status" value="1"/>
</dbReference>
<accession>A0ABS3B884</accession>
<dbReference type="EMBL" id="JAFIWB010000039">
    <property type="protein sequence ID" value="MBN6104772.1"/>
    <property type="molecule type" value="Genomic_DNA"/>
</dbReference>
<name>A0ABS3B884_9XANT</name>
<evidence type="ECO:0000313" key="6">
    <source>
        <dbReference type="EMBL" id="MBN6104772.1"/>
    </source>
</evidence>
<organism evidence="6 7">
    <name type="scientific">Xanthomonas bonasiae</name>
    <dbReference type="NCBI Taxonomy" id="2810351"/>
    <lineage>
        <taxon>Bacteria</taxon>
        <taxon>Pseudomonadati</taxon>
        <taxon>Pseudomonadota</taxon>
        <taxon>Gammaproteobacteria</taxon>
        <taxon>Lysobacterales</taxon>
        <taxon>Lysobacteraceae</taxon>
        <taxon>Xanthomonas</taxon>
    </lineage>
</organism>
<dbReference type="PANTHER" id="PTHR43537">
    <property type="entry name" value="TRANSCRIPTIONAL REGULATOR, GNTR FAMILY"/>
    <property type="match status" value="1"/>
</dbReference>
<dbReference type="SUPFAM" id="SSF48008">
    <property type="entry name" value="GntR ligand-binding domain-like"/>
    <property type="match status" value="1"/>
</dbReference>
<dbReference type="SUPFAM" id="SSF46785">
    <property type="entry name" value="Winged helix' DNA-binding domain"/>
    <property type="match status" value="1"/>
</dbReference>
<feature type="domain" description="HTH gntR-type" evidence="5">
    <location>
        <begin position="37"/>
        <end position="105"/>
    </location>
</feature>